<organism evidence="2 3">
    <name type="scientific">Pseudomonas fluorescens</name>
    <dbReference type="NCBI Taxonomy" id="294"/>
    <lineage>
        <taxon>Bacteria</taxon>
        <taxon>Pseudomonadati</taxon>
        <taxon>Pseudomonadota</taxon>
        <taxon>Gammaproteobacteria</taxon>
        <taxon>Pseudomonadales</taxon>
        <taxon>Pseudomonadaceae</taxon>
        <taxon>Pseudomonas</taxon>
    </lineage>
</organism>
<evidence type="ECO:0000259" key="1">
    <source>
        <dbReference type="Pfam" id="PF12973"/>
    </source>
</evidence>
<accession>A0A1T2Z6D6</accession>
<dbReference type="EMBL" id="MSDF01000004">
    <property type="protein sequence ID" value="OPB00181.1"/>
    <property type="molecule type" value="Genomic_DNA"/>
</dbReference>
<dbReference type="RefSeq" id="WP_176159696.1">
    <property type="nucleotide sequence ID" value="NZ_MSDF01000004.1"/>
</dbReference>
<comment type="caution">
    <text evidence="2">The sequence shown here is derived from an EMBL/GenBank/DDBJ whole genome shotgun (WGS) entry which is preliminary data.</text>
</comment>
<gene>
    <name evidence="2" type="ORF">BFW87_01875</name>
</gene>
<sequence>MTPTIFNLLTVTNEPDSINWSAHAQLNRNGARIHTLFECAESAQRIALIRCDAGASAATHQHNGHETFLILDGDFEDENGIYHKGDLVIYPPGSTHAWKSSTGALIYATWGGTVTSQPPAAAFAAPAPEYDNSIYDGRHLV</sequence>
<proteinExistence type="predicted"/>
<evidence type="ECO:0000313" key="3">
    <source>
        <dbReference type="Proteomes" id="UP000190965"/>
    </source>
</evidence>
<dbReference type="AlphaFoldDB" id="A0A1T2Z6D6"/>
<dbReference type="InterPro" id="IPR011051">
    <property type="entry name" value="RmlC_Cupin_sf"/>
</dbReference>
<dbReference type="Proteomes" id="UP000190965">
    <property type="component" value="Unassembled WGS sequence"/>
</dbReference>
<dbReference type="Gene3D" id="2.60.120.10">
    <property type="entry name" value="Jelly Rolls"/>
    <property type="match status" value="1"/>
</dbReference>
<protein>
    <recommendedName>
        <fullName evidence="1">ChrR-like cupin domain-containing protein</fullName>
    </recommendedName>
</protein>
<dbReference type="SUPFAM" id="SSF51182">
    <property type="entry name" value="RmlC-like cupins"/>
    <property type="match status" value="1"/>
</dbReference>
<evidence type="ECO:0000313" key="2">
    <source>
        <dbReference type="EMBL" id="OPB00181.1"/>
    </source>
</evidence>
<reference evidence="2 3" key="1">
    <citation type="submission" date="2016-12" db="EMBL/GenBank/DDBJ databases">
        <title>Draft genome sequences of seven strains of Pseudomonas fluorescens that produce 4-formylaminooxyvinylglycine.</title>
        <authorList>
            <person name="Okrent R.A."/>
            <person name="Manning V.A."/>
            <person name="Trippe K.M."/>
        </authorList>
    </citation>
    <scope>NUCLEOTIDE SEQUENCE [LARGE SCALE GENOMIC DNA]</scope>
    <source>
        <strain evidence="2 3">P5A</strain>
    </source>
</reference>
<dbReference type="Pfam" id="PF12973">
    <property type="entry name" value="Cupin_7"/>
    <property type="match status" value="1"/>
</dbReference>
<name>A0A1T2Z6D6_PSEFL</name>
<dbReference type="InterPro" id="IPR025979">
    <property type="entry name" value="ChrR-like_cupin_dom"/>
</dbReference>
<dbReference type="InterPro" id="IPR014710">
    <property type="entry name" value="RmlC-like_jellyroll"/>
</dbReference>
<feature type="domain" description="ChrR-like cupin" evidence="1">
    <location>
        <begin position="14"/>
        <end position="107"/>
    </location>
</feature>